<keyword evidence="2" id="KW-0645">Protease</keyword>
<proteinExistence type="inferred from homology"/>
<dbReference type="AlphaFoldDB" id="A0A177ZJP5"/>
<keyword evidence="3" id="KW-0378">Hydrolase</keyword>
<reference evidence="6 7" key="1">
    <citation type="submission" date="2015-05" db="EMBL/GenBank/DDBJ databases">
        <title>Comparison of genome.</title>
        <authorList>
            <person name="Zheng Z."/>
            <person name="Sun M."/>
        </authorList>
    </citation>
    <scope>NUCLEOTIDE SEQUENCE [LARGE SCALE GENOMIC DNA]</scope>
    <source>
        <strain evidence="6 7">G25-74</strain>
    </source>
</reference>
<evidence type="ECO:0000256" key="1">
    <source>
        <dbReference type="ARBA" id="ARBA00008683"/>
    </source>
</evidence>
<dbReference type="Pfam" id="PF01343">
    <property type="entry name" value="Peptidase_S49"/>
    <property type="match status" value="1"/>
</dbReference>
<evidence type="ECO:0000256" key="2">
    <source>
        <dbReference type="ARBA" id="ARBA00022670"/>
    </source>
</evidence>
<dbReference type="GO" id="GO:0008236">
    <property type="term" value="F:serine-type peptidase activity"/>
    <property type="evidence" value="ECO:0007669"/>
    <property type="project" value="UniProtKB-KW"/>
</dbReference>
<name>A0A177ZJP5_9BACI</name>
<comment type="similarity">
    <text evidence="1">Belongs to the peptidase S49 family.</text>
</comment>
<comment type="caution">
    <text evidence="6">The sequence shown here is derived from an EMBL/GenBank/DDBJ whole genome shotgun (WGS) entry which is preliminary data.</text>
</comment>
<evidence type="ECO:0000256" key="3">
    <source>
        <dbReference type="ARBA" id="ARBA00022801"/>
    </source>
</evidence>
<dbReference type="InterPro" id="IPR004635">
    <property type="entry name" value="Pept_S49_SppA"/>
</dbReference>
<dbReference type="PANTHER" id="PTHR42987">
    <property type="entry name" value="PEPTIDASE S49"/>
    <property type="match status" value="1"/>
</dbReference>
<dbReference type="InterPro" id="IPR047272">
    <property type="entry name" value="S49_SppA_C"/>
</dbReference>
<evidence type="ECO:0000313" key="6">
    <source>
        <dbReference type="EMBL" id="OAK68187.1"/>
    </source>
</evidence>
<protein>
    <recommendedName>
        <fullName evidence="5">Peptidase S49 domain-containing protein</fullName>
    </recommendedName>
</protein>
<dbReference type="RefSeq" id="WP_057985252.1">
    <property type="nucleotide sequence ID" value="NZ_LDJR01000057.1"/>
</dbReference>
<dbReference type="PANTHER" id="PTHR42987:SF7">
    <property type="entry name" value="SIGNAL PEPTIDE PEPTIDASE SPPA-RELATED"/>
    <property type="match status" value="1"/>
</dbReference>
<dbReference type="STRING" id="217031.ABB05_16655"/>
<dbReference type="Gene3D" id="3.90.226.10">
    <property type="entry name" value="2-enoyl-CoA Hydratase, Chain A, domain 1"/>
    <property type="match status" value="2"/>
</dbReference>
<dbReference type="EMBL" id="LDJR01000057">
    <property type="protein sequence ID" value="OAK68187.1"/>
    <property type="molecule type" value="Genomic_DNA"/>
</dbReference>
<dbReference type="SUPFAM" id="SSF52096">
    <property type="entry name" value="ClpP/crotonase"/>
    <property type="match status" value="1"/>
</dbReference>
<dbReference type="InterPro" id="IPR029045">
    <property type="entry name" value="ClpP/crotonase-like_dom_sf"/>
</dbReference>
<accession>A0A177ZJP5</accession>
<dbReference type="InterPro" id="IPR002142">
    <property type="entry name" value="Peptidase_S49"/>
</dbReference>
<dbReference type="PATRIC" id="fig|217031.6.peg.3604"/>
<dbReference type="NCBIfam" id="TIGR00706">
    <property type="entry name" value="SppA_dom"/>
    <property type="match status" value="1"/>
</dbReference>
<dbReference type="GO" id="GO:0006508">
    <property type="term" value="P:proteolysis"/>
    <property type="evidence" value="ECO:0007669"/>
    <property type="project" value="UniProtKB-KW"/>
</dbReference>
<evidence type="ECO:0000256" key="4">
    <source>
        <dbReference type="ARBA" id="ARBA00022825"/>
    </source>
</evidence>
<organism evidence="6 7">
    <name type="scientific">Lederbergia galactosidilytica</name>
    <dbReference type="NCBI Taxonomy" id="217031"/>
    <lineage>
        <taxon>Bacteria</taxon>
        <taxon>Bacillati</taxon>
        <taxon>Bacillota</taxon>
        <taxon>Bacilli</taxon>
        <taxon>Bacillales</taxon>
        <taxon>Bacillaceae</taxon>
        <taxon>Lederbergia</taxon>
    </lineage>
</organism>
<dbReference type="Proteomes" id="UP000077881">
    <property type="component" value="Unassembled WGS sequence"/>
</dbReference>
<keyword evidence="7" id="KW-1185">Reference proteome</keyword>
<dbReference type="OrthoDB" id="9764363at2"/>
<evidence type="ECO:0000259" key="5">
    <source>
        <dbReference type="Pfam" id="PF01343"/>
    </source>
</evidence>
<evidence type="ECO:0000313" key="7">
    <source>
        <dbReference type="Proteomes" id="UP000077881"/>
    </source>
</evidence>
<keyword evidence="4" id="KW-0720">Serine protease</keyword>
<gene>
    <name evidence="6" type="ORF">ABB05_16655</name>
</gene>
<sequence length="334" mass="36819">MNGKRWIALGVAAFVFFVSTIVNLASSFLFTDFTKLLNEGVGVNEAFAEEVLESGSPTQKIAVLEVDGVIQDTGETSLFQTAGYVHKEFMKQLNHVKDDSTVKGIILRVNSPGGGTNESAEIHHKLVQIQEETDKPIYVSMGSMAASGGYYISAPANKIFASPETMTGSLGVIMQGVNIAELADKLGIDFTTIKSGPYKDIMSQYRDMTKEEKEILDSMLKNSYDEFVRIISEGRDMSENEVREIADGRVYDGRQAKEVGLIDEFGYQEDVIEQLKKDYKLEDAQVIRYSAGVGFGSLFGVVAQQFGGKEAEMQGITKLLTQPNAPRLMYLYSE</sequence>
<dbReference type="CDD" id="cd07023">
    <property type="entry name" value="S49_Sppa_N_C"/>
    <property type="match status" value="1"/>
</dbReference>
<feature type="domain" description="Peptidase S49" evidence="5">
    <location>
        <begin position="131"/>
        <end position="281"/>
    </location>
</feature>